<dbReference type="EMBL" id="JACXAE010000025">
    <property type="protein sequence ID" value="MBD2771499.1"/>
    <property type="molecule type" value="Genomic_DNA"/>
</dbReference>
<accession>A0A8J6XGQ4</accession>
<feature type="transmembrane region" description="Helical" evidence="1">
    <location>
        <begin position="35"/>
        <end position="58"/>
    </location>
</feature>
<evidence type="ECO:0000256" key="1">
    <source>
        <dbReference type="SAM" id="Phobius"/>
    </source>
</evidence>
<dbReference type="Proteomes" id="UP000629098">
    <property type="component" value="Unassembled WGS sequence"/>
</dbReference>
<keyword evidence="1" id="KW-1133">Transmembrane helix</keyword>
<name>A0A8J6XGQ4_9CYAN</name>
<keyword evidence="1" id="KW-0812">Transmembrane</keyword>
<dbReference type="RefSeq" id="WP_190825792.1">
    <property type="nucleotide sequence ID" value="NZ_CAWPPI010000025.1"/>
</dbReference>
<evidence type="ECO:0000313" key="2">
    <source>
        <dbReference type="EMBL" id="MBD2771499.1"/>
    </source>
</evidence>
<evidence type="ECO:0000313" key="3">
    <source>
        <dbReference type="Proteomes" id="UP000629098"/>
    </source>
</evidence>
<protein>
    <submittedName>
        <fullName evidence="2">Uncharacterized protein</fullName>
    </submittedName>
</protein>
<gene>
    <name evidence="2" type="ORF">ICL16_05070</name>
</gene>
<sequence length="67" mass="7222">MEANQEISLYSEITVEEAEIISGGQTVVNFDLNSYLFVIGAGAVFNGGVTTNVVNIAFNRALFTQSF</sequence>
<keyword evidence="1" id="KW-0472">Membrane</keyword>
<comment type="caution">
    <text evidence="2">The sequence shown here is derived from an EMBL/GenBank/DDBJ whole genome shotgun (WGS) entry which is preliminary data.</text>
</comment>
<proteinExistence type="predicted"/>
<keyword evidence="3" id="KW-1185">Reference proteome</keyword>
<reference evidence="2" key="1">
    <citation type="submission" date="2020-09" db="EMBL/GenBank/DDBJ databases">
        <title>Iningainema tapete sp. nov. (Scytonemataceae, Cyanobacteria) from greenhouses in central Florida (USA) produces two types of nodularin with biosynthetic potential for microcystin-LR and anabaenopeptins.</title>
        <authorList>
            <person name="Berthold D.E."/>
            <person name="Lefler F.W."/>
            <person name="Huang I.-S."/>
            <person name="Abdulla H."/>
            <person name="Zimba P.V."/>
            <person name="Laughinghouse H.D. IV."/>
        </authorList>
    </citation>
    <scope>NUCLEOTIDE SEQUENCE</scope>
    <source>
        <strain evidence="2">BLCCT55</strain>
    </source>
</reference>
<dbReference type="AlphaFoldDB" id="A0A8J6XGQ4"/>
<organism evidence="2 3">
    <name type="scientific">Iningainema tapete BLCC-T55</name>
    <dbReference type="NCBI Taxonomy" id="2748662"/>
    <lineage>
        <taxon>Bacteria</taxon>
        <taxon>Bacillati</taxon>
        <taxon>Cyanobacteriota</taxon>
        <taxon>Cyanophyceae</taxon>
        <taxon>Nostocales</taxon>
        <taxon>Scytonemataceae</taxon>
        <taxon>Iningainema tapete</taxon>
    </lineage>
</organism>